<accession>A0ABW2V3I9</accession>
<evidence type="ECO:0000313" key="6">
    <source>
        <dbReference type="EMBL" id="MFC7750098.1"/>
    </source>
</evidence>
<keyword evidence="7" id="KW-1185">Reference proteome</keyword>
<feature type="active site" evidence="4">
    <location>
        <position position="28"/>
    </location>
</feature>
<dbReference type="InterPro" id="IPR000999">
    <property type="entry name" value="RNase_III_dom"/>
</dbReference>
<keyword evidence="4" id="KW-0690">Ribosome biogenesis</keyword>
<organism evidence="6 7">
    <name type="scientific">Paenibacillus thermoaerophilus</name>
    <dbReference type="NCBI Taxonomy" id="1215385"/>
    <lineage>
        <taxon>Bacteria</taxon>
        <taxon>Bacillati</taxon>
        <taxon>Bacillota</taxon>
        <taxon>Bacilli</taxon>
        <taxon>Bacillales</taxon>
        <taxon>Paenibacillaceae</taxon>
        <taxon>Paenibacillus</taxon>
    </lineage>
</organism>
<comment type="subunit">
    <text evidence="4">Homodimer.</text>
</comment>
<name>A0ABW2V3I9_9BACL</name>
<gene>
    <name evidence="4" type="primary">mrnC</name>
    <name evidence="6" type="ORF">ACFQWB_09170</name>
</gene>
<comment type="similarity">
    <text evidence="4">Belongs to the MrnC RNase family.</text>
</comment>
<dbReference type="PANTHER" id="PTHR34276:SF1">
    <property type="entry name" value="MINI-RIBONUCLEASE 3"/>
    <property type="match status" value="1"/>
</dbReference>
<evidence type="ECO:0000259" key="5">
    <source>
        <dbReference type="Pfam" id="PF00636"/>
    </source>
</evidence>
<keyword evidence="3 4" id="KW-0378">Hydrolase</keyword>
<evidence type="ECO:0000256" key="3">
    <source>
        <dbReference type="ARBA" id="ARBA00022801"/>
    </source>
</evidence>
<dbReference type="EC" id="3.1.26.-" evidence="4"/>
<dbReference type="PANTHER" id="PTHR34276">
    <property type="entry name" value="MINI-RIBONUCLEASE 3"/>
    <property type="match status" value="1"/>
</dbReference>
<comment type="cofactor">
    <cofactor evidence="4">
        <name>Mg(2+)</name>
        <dbReference type="ChEBI" id="CHEBI:18420"/>
    </cofactor>
</comment>
<dbReference type="Pfam" id="PF00636">
    <property type="entry name" value="Ribonuclease_3"/>
    <property type="match status" value="1"/>
</dbReference>
<dbReference type="InterPro" id="IPR008226">
    <property type="entry name" value="Mini3_fam"/>
</dbReference>
<proteinExistence type="inferred from homology"/>
<keyword evidence="4" id="KW-0963">Cytoplasm</keyword>
<keyword evidence="4" id="KW-0699">rRNA-binding</keyword>
<comment type="caution">
    <text evidence="6">The sequence shown here is derived from an EMBL/GenBank/DDBJ whole genome shotgun (WGS) entry which is preliminary data.</text>
</comment>
<evidence type="ECO:0000313" key="7">
    <source>
        <dbReference type="Proteomes" id="UP001596528"/>
    </source>
</evidence>
<evidence type="ECO:0000256" key="4">
    <source>
        <dbReference type="HAMAP-Rule" id="MF_01468"/>
    </source>
</evidence>
<keyword evidence="1 4" id="KW-0540">Nuclease</keyword>
<protein>
    <recommendedName>
        <fullName evidence="4">Mini-ribonuclease 3</fullName>
        <shortName evidence="4">Mini-3</shortName>
        <shortName evidence="4">Mini-RNase 3</shortName>
        <ecNumber evidence="4">3.1.26.-</ecNumber>
    </recommendedName>
    <alternativeName>
        <fullName evidence="4">Mini-RNase III</fullName>
        <shortName evidence="4">Mini-III</shortName>
    </alternativeName>
</protein>
<reference evidence="7" key="1">
    <citation type="journal article" date="2019" name="Int. J. Syst. Evol. Microbiol.">
        <title>The Global Catalogue of Microorganisms (GCM) 10K type strain sequencing project: providing services to taxonomists for standard genome sequencing and annotation.</title>
        <authorList>
            <consortium name="The Broad Institute Genomics Platform"/>
            <consortium name="The Broad Institute Genome Sequencing Center for Infectious Disease"/>
            <person name="Wu L."/>
            <person name="Ma J."/>
        </authorList>
    </citation>
    <scope>NUCLEOTIDE SEQUENCE [LARGE SCALE GENOMIC DNA]</scope>
    <source>
        <strain evidence="7">JCM 18657</strain>
    </source>
</reference>
<evidence type="ECO:0000256" key="2">
    <source>
        <dbReference type="ARBA" id="ARBA00022759"/>
    </source>
</evidence>
<keyword evidence="4" id="KW-0698">rRNA processing</keyword>
<comment type="subcellular location">
    <subcellularLocation>
        <location evidence="4">Cytoplasm</location>
    </subcellularLocation>
</comment>
<keyword evidence="4" id="KW-0694">RNA-binding</keyword>
<evidence type="ECO:0000256" key="1">
    <source>
        <dbReference type="ARBA" id="ARBA00022722"/>
    </source>
</evidence>
<keyword evidence="2 4" id="KW-0255">Endonuclease</keyword>
<dbReference type="InterPro" id="IPR036389">
    <property type="entry name" value="RNase_III_sf"/>
</dbReference>
<comment type="function">
    <text evidence="4">Involved in correct processing of both the 5' and 3' ends of 23S rRNA precursor. Processes 30S rRNA precursor transcript even in absence of ribonuclease 3 (Rnc); Rnc processes 30S rRNA into smaller rRNA precursors.</text>
</comment>
<dbReference type="Gene3D" id="1.10.1520.10">
    <property type="entry name" value="Ribonuclease III domain"/>
    <property type="match status" value="1"/>
</dbReference>
<feature type="domain" description="RNase III" evidence="5">
    <location>
        <begin position="22"/>
        <end position="119"/>
    </location>
</feature>
<dbReference type="RefSeq" id="WP_138790219.1">
    <property type="nucleotide sequence ID" value="NZ_JBHTGQ010000019.1"/>
</dbReference>
<dbReference type="SUPFAM" id="SSF69065">
    <property type="entry name" value="RNase III domain-like"/>
    <property type="match status" value="1"/>
</dbReference>
<dbReference type="HAMAP" id="MF_01468">
    <property type="entry name" value="RNase_Mini_III"/>
    <property type="match status" value="1"/>
</dbReference>
<sequence length="161" mass="18182">MSVDLLLPFPPGKRPDLIHPLVLAYLGDAVYEMYVRQYLISQPNHKPDHLNREAVKWVSAKAQARLLEAWRPYLTEEEADIARRGRNAKSQRQPKSAHVLEYRASTGFECLIGYWHLTGRTDRLVSMLKRTFEDGLAWPGAAGDEAADHAAELDDKGGDQS</sequence>
<keyword evidence="4" id="KW-0460">Magnesium</keyword>
<dbReference type="CDD" id="cd00593">
    <property type="entry name" value="RIBOc"/>
    <property type="match status" value="1"/>
</dbReference>
<dbReference type="EMBL" id="JBHTGQ010000019">
    <property type="protein sequence ID" value="MFC7750098.1"/>
    <property type="molecule type" value="Genomic_DNA"/>
</dbReference>
<dbReference type="Proteomes" id="UP001596528">
    <property type="component" value="Unassembled WGS sequence"/>
</dbReference>